<dbReference type="SUPFAM" id="SSF52058">
    <property type="entry name" value="L domain-like"/>
    <property type="match status" value="1"/>
</dbReference>
<keyword evidence="7" id="KW-0472">Membrane</keyword>
<dbReference type="InterPro" id="IPR003591">
    <property type="entry name" value="Leu-rich_rpt_typical-subtyp"/>
</dbReference>
<dbReference type="Pfam" id="PF00560">
    <property type="entry name" value="LRR_1"/>
    <property type="match status" value="1"/>
</dbReference>
<dbReference type="PANTHER" id="PTHR47986">
    <property type="entry name" value="OSJNBA0070M12.3 PROTEIN"/>
    <property type="match status" value="1"/>
</dbReference>
<accession>A0A9C6T1S0</accession>
<keyword evidence="3" id="KW-0812">Transmembrane</keyword>
<evidence type="ECO:0000313" key="14">
    <source>
        <dbReference type="RefSeq" id="XP_052108239.1"/>
    </source>
</evidence>
<evidence type="ECO:0000259" key="10">
    <source>
        <dbReference type="Pfam" id="PF08263"/>
    </source>
</evidence>
<organism evidence="11 15">
    <name type="scientific">Arachis duranensis</name>
    <name type="common">Wild peanut</name>
    <dbReference type="NCBI Taxonomy" id="130453"/>
    <lineage>
        <taxon>Eukaryota</taxon>
        <taxon>Viridiplantae</taxon>
        <taxon>Streptophyta</taxon>
        <taxon>Embryophyta</taxon>
        <taxon>Tracheophyta</taxon>
        <taxon>Spermatophyta</taxon>
        <taxon>Magnoliopsida</taxon>
        <taxon>eudicotyledons</taxon>
        <taxon>Gunneridae</taxon>
        <taxon>Pentapetalae</taxon>
        <taxon>rosids</taxon>
        <taxon>fabids</taxon>
        <taxon>Fabales</taxon>
        <taxon>Fabaceae</taxon>
        <taxon>Papilionoideae</taxon>
        <taxon>50 kb inversion clade</taxon>
        <taxon>dalbergioids sensu lato</taxon>
        <taxon>Dalbergieae</taxon>
        <taxon>Pterocarpus clade</taxon>
        <taxon>Arachis</taxon>
    </lineage>
</organism>
<keyword evidence="5" id="KW-0677">Repeat</keyword>
<keyword evidence="2" id="KW-0433">Leucine-rich repeat</keyword>
<name>A0A9C6T1S0_ARADU</name>
<reference evidence="11" key="1">
    <citation type="journal article" date="2016" name="Nat. Genet.">
        <title>The genome sequences of Arachis duranensis and Arachis ipaensis, the diploid ancestors of cultivated peanut.</title>
        <authorList>
            <person name="Bertioli D.J."/>
            <person name="Cannon S.B."/>
            <person name="Froenicke L."/>
            <person name="Huang G."/>
            <person name="Farmer A.D."/>
            <person name="Cannon E.K."/>
            <person name="Liu X."/>
            <person name="Gao D."/>
            <person name="Clevenger J."/>
            <person name="Dash S."/>
            <person name="Ren L."/>
            <person name="Moretzsohn M.C."/>
            <person name="Shirasawa K."/>
            <person name="Huang W."/>
            <person name="Vidigal B."/>
            <person name="Abernathy B."/>
            <person name="Chu Y."/>
            <person name="Niederhuth C.E."/>
            <person name="Umale P."/>
            <person name="Araujo A.C."/>
            <person name="Kozik A."/>
            <person name="Kim K.D."/>
            <person name="Burow M.D."/>
            <person name="Varshney R.K."/>
            <person name="Wang X."/>
            <person name="Zhang X."/>
            <person name="Barkley N."/>
            <person name="Guimaraes P.M."/>
            <person name="Isobe S."/>
            <person name="Guo B."/>
            <person name="Liao B."/>
            <person name="Stalker H.T."/>
            <person name="Schmitz R.J."/>
            <person name="Scheffler B.E."/>
            <person name="Leal-Bertioli S.C."/>
            <person name="Xun X."/>
            <person name="Jackson S.A."/>
            <person name="Michelmore R."/>
            <person name="Ozias-Akins P."/>
        </authorList>
    </citation>
    <scope>NUCLEOTIDE SEQUENCE [LARGE SCALE GENOMIC DNA]</scope>
    <source>
        <strain evidence="11">cv. V14167</strain>
    </source>
</reference>
<dbReference type="RefSeq" id="XP_052108237.1">
    <property type="nucleotide sequence ID" value="XM_052252277.1"/>
</dbReference>
<keyword evidence="6" id="KW-1133">Transmembrane helix</keyword>
<dbReference type="RefSeq" id="XP_052108240.1">
    <property type="nucleotide sequence ID" value="XM_052252280.1"/>
</dbReference>
<evidence type="ECO:0000256" key="2">
    <source>
        <dbReference type="ARBA" id="ARBA00022614"/>
    </source>
</evidence>
<dbReference type="InterPro" id="IPR001611">
    <property type="entry name" value="Leu-rich_rpt"/>
</dbReference>
<gene>
    <name evidence="12 13 14 15" type="primary">LOC110274082</name>
</gene>
<dbReference type="Gene3D" id="3.80.10.10">
    <property type="entry name" value="Ribonuclease Inhibitor"/>
    <property type="match status" value="1"/>
</dbReference>
<dbReference type="KEGG" id="adu:110274082"/>
<evidence type="ECO:0000256" key="7">
    <source>
        <dbReference type="ARBA" id="ARBA00023136"/>
    </source>
</evidence>
<dbReference type="InterPro" id="IPR013210">
    <property type="entry name" value="LRR_N_plant-typ"/>
</dbReference>
<evidence type="ECO:0000256" key="9">
    <source>
        <dbReference type="ARBA" id="ARBA00023180"/>
    </source>
</evidence>
<dbReference type="GO" id="GO:0016020">
    <property type="term" value="C:membrane"/>
    <property type="evidence" value="ECO:0007669"/>
    <property type="project" value="UniProtKB-SubCell"/>
</dbReference>
<sequence>MCVRVLSNNNDSEISHKEAEYLLKFKEAVHNLPSNWFDNDTVMCDWVGVVCGYFPATNFRYIEKIQLNSRHLNGTIPSDINKSLVNLRYFDLGNNSLSGHLPSFSNLSYLQYLYLSYNNFISIPHDCLCGLENLELFDLRYNTNLSSWTFPTNLNTNSRLTIINLENTNLIGSLPDIFDSFPVLQNFDLSENNLTGVLPKSFSKLTRLTILKLNHPKDNKLSGTIQFLSSMPQLFQVNLEGNSFEGSIPDLSNCKHLKYLSLANNRLTGVVLPSLGLLNEIYQVSLENNWLQGPLPLFNKVRTPEVNLTSNGFCLDHPGP</sequence>
<keyword evidence="4" id="KW-0732">Signal</keyword>
<dbReference type="PROSITE" id="PS51450">
    <property type="entry name" value="LRR"/>
    <property type="match status" value="2"/>
</dbReference>
<feature type="domain" description="Leucine-rich repeat-containing N-terminal plant-type" evidence="10">
    <location>
        <begin position="17"/>
        <end position="51"/>
    </location>
</feature>
<keyword evidence="11" id="KW-1185">Reference proteome</keyword>
<evidence type="ECO:0000256" key="6">
    <source>
        <dbReference type="ARBA" id="ARBA00022989"/>
    </source>
</evidence>
<dbReference type="GeneID" id="110274082"/>
<keyword evidence="9" id="KW-0325">Glycoprotein</keyword>
<dbReference type="Pfam" id="PF08263">
    <property type="entry name" value="LRRNT_2"/>
    <property type="match status" value="1"/>
</dbReference>
<evidence type="ECO:0000256" key="3">
    <source>
        <dbReference type="ARBA" id="ARBA00022692"/>
    </source>
</evidence>
<evidence type="ECO:0000256" key="4">
    <source>
        <dbReference type="ARBA" id="ARBA00022729"/>
    </source>
</evidence>
<dbReference type="RefSeq" id="XP_052108239.1">
    <property type="nucleotide sequence ID" value="XM_052252279.1"/>
</dbReference>
<dbReference type="InterPro" id="IPR052422">
    <property type="entry name" value="Auxin_Ser/Thr_Kinase"/>
</dbReference>
<evidence type="ECO:0000313" key="13">
    <source>
        <dbReference type="RefSeq" id="XP_052108238.1"/>
    </source>
</evidence>
<proteinExistence type="predicted"/>
<dbReference type="RefSeq" id="XP_052108238.1">
    <property type="nucleotide sequence ID" value="XM_052252278.1"/>
</dbReference>
<evidence type="ECO:0000313" key="15">
    <source>
        <dbReference type="RefSeq" id="XP_052108240.1"/>
    </source>
</evidence>
<dbReference type="SMART" id="SM00369">
    <property type="entry name" value="LRR_TYP"/>
    <property type="match status" value="3"/>
</dbReference>
<keyword evidence="8" id="KW-0675">Receptor</keyword>
<dbReference type="Pfam" id="PF13855">
    <property type="entry name" value="LRR_8"/>
    <property type="match status" value="2"/>
</dbReference>
<protein>
    <submittedName>
        <fullName evidence="12 13">Receptor-like kinase TMK4</fullName>
    </submittedName>
</protein>
<dbReference type="PANTHER" id="PTHR47986:SF10">
    <property type="entry name" value="RECEPTOR-LIKE KINASE TMK4"/>
    <property type="match status" value="1"/>
</dbReference>
<comment type="subcellular location">
    <subcellularLocation>
        <location evidence="1">Membrane</location>
        <topology evidence="1">Single-pass membrane protein</topology>
    </subcellularLocation>
</comment>
<dbReference type="Proteomes" id="UP000515211">
    <property type="component" value="Chromosome 7"/>
</dbReference>
<reference evidence="12 13" key="2">
    <citation type="submission" date="2025-04" db="UniProtKB">
        <authorList>
            <consortium name="RefSeq"/>
        </authorList>
    </citation>
    <scope>IDENTIFICATION</scope>
    <source>
        <tissue evidence="12 13">Whole plant</tissue>
    </source>
</reference>
<evidence type="ECO:0000256" key="8">
    <source>
        <dbReference type="ARBA" id="ARBA00023170"/>
    </source>
</evidence>
<evidence type="ECO:0000256" key="1">
    <source>
        <dbReference type="ARBA" id="ARBA00004167"/>
    </source>
</evidence>
<dbReference type="InterPro" id="IPR032675">
    <property type="entry name" value="LRR_dom_sf"/>
</dbReference>
<evidence type="ECO:0000256" key="5">
    <source>
        <dbReference type="ARBA" id="ARBA00022737"/>
    </source>
</evidence>
<evidence type="ECO:0000313" key="12">
    <source>
        <dbReference type="RefSeq" id="XP_052108237.1"/>
    </source>
</evidence>
<evidence type="ECO:0000313" key="11">
    <source>
        <dbReference type="Proteomes" id="UP000515211"/>
    </source>
</evidence>
<dbReference type="AlphaFoldDB" id="A0A9C6T1S0"/>